<feature type="domain" description="STAS" evidence="3">
    <location>
        <begin position="427"/>
        <end position="518"/>
    </location>
</feature>
<evidence type="ECO:0000259" key="3">
    <source>
        <dbReference type="PROSITE" id="PS50801"/>
    </source>
</evidence>
<dbReference type="Pfam" id="PF01740">
    <property type="entry name" value="STAS"/>
    <property type="match status" value="1"/>
</dbReference>
<dbReference type="AlphaFoldDB" id="A0A0U5EUF2"/>
<dbReference type="InterPro" id="IPR036513">
    <property type="entry name" value="STAS_dom_sf"/>
</dbReference>
<dbReference type="NCBIfam" id="TIGR00377">
    <property type="entry name" value="ant_ant_sig"/>
    <property type="match status" value="1"/>
</dbReference>
<dbReference type="KEGG" id="pnl:PNK_2309"/>
<dbReference type="SUPFAM" id="SSF52091">
    <property type="entry name" value="SpoIIaa-like"/>
    <property type="match status" value="1"/>
</dbReference>
<dbReference type="InParanoid" id="A0A0U5EUF2"/>
<evidence type="ECO:0000256" key="2">
    <source>
        <dbReference type="RuleBase" id="RU003749"/>
    </source>
</evidence>
<comment type="similarity">
    <text evidence="1 2">Belongs to the anti-sigma-factor antagonist family.</text>
</comment>
<protein>
    <recommendedName>
        <fullName evidence="2">Anti-sigma factor antagonist</fullName>
    </recommendedName>
</protein>
<name>A0A0U5EUF2_9BACT</name>
<gene>
    <name evidence="4" type="ORF">PNK_2309</name>
</gene>
<dbReference type="PROSITE" id="PS50801">
    <property type="entry name" value="STAS"/>
    <property type="match status" value="1"/>
</dbReference>
<dbReference type="GO" id="GO:0043856">
    <property type="term" value="F:anti-sigma factor antagonist activity"/>
    <property type="evidence" value="ECO:0007669"/>
    <property type="project" value="InterPro"/>
</dbReference>
<evidence type="ECO:0000256" key="1">
    <source>
        <dbReference type="ARBA" id="ARBA00009013"/>
    </source>
</evidence>
<reference evidence="5" key="1">
    <citation type="submission" date="2015-09" db="EMBL/GenBank/DDBJ databases">
        <authorList>
            <person name="Bertelli C."/>
        </authorList>
    </citation>
    <scope>NUCLEOTIDE SEQUENCE [LARGE SCALE GENOMIC DNA]</scope>
    <source>
        <strain evidence="5">KNic</strain>
    </source>
</reference>
<proteinExistence type="inferred from homology"/>
<dbReference type="SUPFAM" id="SSF55874">
    <property type="entry name" value="ATPase domain of HSP90 chaperone/DNA topoisomerase II/histidine kinase"/>
    <property type="match status" value="1"/>
</dbReference>
<evidence type="ECO:0000313" key="5">
    <source>
        <dbReference type="Proteomes" id="UP000069902"/>
    </source>
</evidence>
<organism evidence="4 5">
    <name type="scientific">Candidatus Protochlamydia naegleriophila</name>
    <dbReference type="NCBI Taxonomy" id="389348"/>
    <lineage>
        <taxon>Bacteria</taxon>
        <taxon>Pseudomonadati</taxon>
        <taxon>Chlamydiota</taxon>
        <taxon>Chlamydiia</taxon>
        <taxon>Parachlamydiales</taxon>
        <taxon>Parachlamydiaceae</taxon>
        <taxon>Candidatus Protochlamydia</taxon>
    </lineage>
</organism>
<dbReference type="InterPro" id="IPR002645">
    <property type="entry name" value="STAS_dom"/>
</dbReference>
<dbReference type="Pfam" id="PF13581">
    <property type="entry name" value="HATPase_c_2"/>
    <property type="match status" value="1"/>
</dbReference>
<dbReference type="STRING" id="389348.PNK_2309"/>
<accession>A0A0U5EUF2</accession>
<dbReference type="PANTHER" id="PTHR33495">
    <property type="entry name" value="ANTI-SIGMA FACTOR ANTAGONIST TM_1081-RELATED-RELATED"/>
    <property type="match status" value="1"/>
</dbReference>
<dbReference type="CDD" id="cd07043">
    <property type="entry name" value="STAS_anti-anti-sigma_factors"/>
    <property type="match status" value="1"/>
</dbReference>
<dbReference type="RefSeq" id="WP_051981778.1">
    <property type="nucleotide sequence ID" value="NZ_LN879502.1"/>
</dbReference>
<dbReference type="InterPro" id="IPR003658">
    <property type="entry name" value="Anti-sigma_ant"/>
</dbReference>
<dbReference type="PATRIC" id="fig|389348.3.peg.2592"/>
<dbReference type="Proteomes" id="UP000069902">
    <property type="component" value="Chromosome cPNK"/>
</dbReference>
<dbReference type="PANTHER" id="PTHR33495:SF2">
    <property type="entry name" value="ANTI-SIGMA FACTOR ANTAGONIST TM_1081-RELATED"/>
    <property type="match status" value="1"/>
</dbReference>
<evidence type="ECO:0000313" key="4">
    <source>
        <dbReference type="EMBL" id="CUI17907.1"/>
    </source>
</evidence>
<dbReference type="Gene3D" id="3.30.750.24">
    <property type="entry name" value="STAS domain"/>
    <property type="match status" value="1"/>
</dbReference>
<keyword evidence="5" id="KW-1185">Reference proteome</keyword>
<dbReference type="Gene3D" id="3.30.565.10">
    <property type="entry name" value="Histidine kinase-like ATPase, C-terminal domain"/>
    <property type="match status" value="1"/>
</dbReference>
<dbReference type="InterPro" id="IPR036890">
    <property type="entry name" value="HATPase_C_sf"/>
</dbReference>
<sequence>MTNQTLSHSDFLQLLHDKLLNHHPLLNSPSFSAAALQIHPNQNIFFDIIEPAHDLIDILVVHIPLEDPYALIVGAALKFAIRRFALPIERGYYFDKSRLWEKNLLTPQEIIQNVQKEFAYALQECNLTISIFYGRFNLPYRTFTYLNCGLGALMQINQEQKLTQLSQKWTSLGTTSQPLASANTLVKPGDWFVYYHFENGENELRESRYSHLLLESLKTQLHLDASSFINFLEHHLPFSEQSNLKNSCFVLALKVNENLTHVSPRKDRTAMFSSDVSQLSALRLFVREICQQAPSACESFGLQVLLAVNELFCNIVKYAYHNQPKGEILIESQYVDDGICFTLSDRGTAFNPLKINHPNLAGEQESGFGFFIVQQIADHISYIPKKTDTDWNHIRIFKRYFSEEDHMELVHHIQDHLLIIAPKGDNLDAKNASSFKEDVLKLIRQAEFSNVILNLTHLQFIDSSGLGVLLSLQRTLHAQGGSLKLVHLSKSIRTMFEIVSMHRIFDIFNTVDEAVQSFK</sequence>
<dbReference type="InterPro" id="IPR003594">
    <property type="entry name" value="HATPase_dom"/>
</dbReference>
<dbReference type="CDD" id="cd16936">
    <property type="entry name" value="HATPase_RsbW-like"/>
    <property type="match status" value="1"/>
</dbReference>
<dbReference type="EMBL" id="LN879502">
    <property type="protein sequence ID" value="CUI17907.1"/>
    <property type="molecule type" value="Genomic_DNA"/>
</dbReference>